<dbReference type="NCBIfam" id="TIGR00401">
    <property type="entry name" value="msrA"/>
    <property type="match status" value="1"/>
</dbReference>
<dbReference type="GO" id="GO:0033744">
    <property type="term" value="F:L-methionine:thioredoxin-disulfide S-oxidoreductase activity"/>
    <property type="evidence" value="ECO:0007669"/>
    <property type="project" value="RHEA"/>
</dbReference>
<proteinExistence type="inferred from homology"/>
<dbReference type="Proteomes" id="UP000030185">
    <property type="component" value="Unassembled WGS sequence"/>
</dbReference>
<dbReference type="GO" id="GO:0008113">
    <property type="term" value="F:peptide-methionine (S)-S-oxide reductase activity"/>
    <property type="evidence" value="ECO:0007669"/>
    <property type="project" value="UniProtKB-UniRule"/>
</dbReference>
<feature type="domain" description="Peptide methionine sulphoxide reductase MsrA" evidence="6">
    <location>
        <begin position="47"/>
        <end position="199"/>
    </location>
</feature>
<reference evidence="7 8" key="1">
    <citation type="submission" date="2014-09" db="EMBL/GenBank/DDBJ databases">
        <title>Sporocytophaga myxococcoides PG-01 genome sequencing.</title>
        <authorList>
            <person name="Liu L."/>
            <person name="Gao P.J."/>
            <person name="Chen G.J."/>
            <person name="Wang L.S."/>
        </authorList>
    </citation>
    <scope>NUCLEOTIDE SEQUENCE [LARGE SCALE GENOMIC DNA]</scope>
    <source>
        <strain evidence="7 8">PG-01</strain>
    </source>
</reference>
<gene>
    <name evidence="4" type="primary">msrA</name>
    <name evidence="7" type="ORF">MYP_3095</name>
</gene>
<comment type="similarity">
    <text evidence="4">Belongs to the MsrA Met sulfoxide reductase family.</text>
</comment>
<keyword evidence="8" id="KW-1185">Reference proteome</keyword>
<dbReference type="SUPFAM" id="SSF55068">
    <property type="entry name" value="Peptide methionine sulfoxide reductase"/>
    <property type="match status" value="1"/>
</dbReference>
<comment type="function">
    <text evidence="4">Has an important function as a repair enzyme for proteins that have been inactivated by oxidation. Catalyzes the reversible oxidation-reduction of methionine sulfoxide in proteins to methionine.</text>
</comment>
<organism evidence="7 8">
    <name type="scientific">Sporocytophaga myxococcoides</name>
    <dbReference type="NCBI Taxonomy" id="153721"/>
    <lineage>
        <taxon>Bacteria</taxon>
        <taxon>Pseudomonadati</taxon>
        <taxon>Bacteroidota</taxon>
        <taxon>Cytophagia</taxon>
        <taxon>Cytophagales</taxon>
        <taxon>Cytophagaceae</taxon>
        <taxon>Sporocytophaga</taxon>
    </lineage>
</organism>
<keyword evidence="1 4" id="KW-0560">Oxidoreductase</keyword>
<evidence type="ECO:0000256" key="2">
    <source>
        <dbReference type="ARBA" id="ARBA00047806"/>
    </source>
</evidence>
<dbReference type="STRING" id="153721.MYP_3095"/>
<feature type="chain" id="PRO_5001937115" description="Peptide methionine sulfoxide reductase MsrA" evidence="5">
    <location>
        <begin position="24"/>
        <end position="220"/>
    </location>
</feature>
<dbReference type="EMBL" id="BBLT01000006">
    <property type="protein sequence ID" value="GAL85866.1"/>
    <property type="molecule type" value="Genomic_DNA"/>
</dbReference>
<dbReference type="PANTHER" id="PTHR43774">
    <property type="entry name" value="PEPTIDE METHIONINE SULFOXIDE REDUCTASE"/>
    <property type="match status" value="1"/>
</dbReference>
<evidence type="ECO:0000313" key="8">
    <source>
        <dbReference type="Proteomes" id="UP000030185"/>
    </source>
</evidence>
<evidence type="ECO:0000256" key="1">
    <source>
        <dbReference type="ARBA" id="ARBA00023002"/>
    </source>
</evidence>
<keyword evidence="5" id="KW-0732">Signal</keyword>
<dbReference type="InterPro" id="IPR002569">
    <property type="entry name" value="Met_Sox_Rdtase_MsrA_dom"/>
</dbReference>
<evidence type="ECO:0000256" key="4">
    <source>
        <dbReference type="HAMAP-Rule" id="MF_01401"/>
    </source>
</evidence>
<dbReference type="AlphaFoldDB" id="A0A098LFX2"/>
<comment type="catalytic activity">
    <reaction evidence="2 4">
        <text>L-methionyl-[protein] + [thioredoxin]-disulfide + H2O = L-methionyl-(S)-S-oxide-[protein] + [thioredoxin]-dithiol</text>
        <dbReference type="Rhea" id="RHEA:14217"/>
        <dbReference type="Rhea" id="RHEA-COMP:10698"/>
        <dbReference type="Rhea" id="RHEA-COMP:10700"/>
        <dbReference type="Rhea" id="RHEA-COMP:12313"/>
        <dbReference type="Rhea" id="RHEA-COMP:12315"/>
        <dbReference type="ChEBI" id="CHEBI:15377"/>
        <dbReference type="ChEBI" id="CHEBI:16044"/>
        <dbReference type="ChEBI" id="CHEBI:29950"/>
        <dbReference type="ChEBI" id="CHEBI:44120"/>
        <dbReference type="ChEBI" id="CHEBI:50058"/>
        <dbReference type="EC" id="1.8.4.11"/>
    </reaction>
</comment>
<dbReference type="eggNOG" id="COG0225">
    <property type="taxonomic scope" value="Bacteria"/>
</dbReference>
<dbReference type="InterPro" id="IPR036509">
    <property type="entry name" value="Met_Sox_Rdtase_MsrA_sf"/>
</dbReference>
<dbReference type="PANTHER" id="PTHR43774:SF1">
    <property type="entry name" value="PEPTIDE METHIONINE SULFOXIDE REDUCTASE MSRA 2"/>
    <property type="match status" value="1"/>
</dbReference>
<feature type="active site" evidence="4">
    <location>
        <position position="54"/>
    </location>
</feature>
<dbReference type="EC" id="1.8.4.11" evidence="4"/>
<evidence type="ECO:0000313" key="7">
    <source>
        <dbReference type="EMBL" id="GAL85866.1"/>
    </source>
</evidence>
<protein>
    <recommendedName>
        <fullName evidence="4">Peptide methionine sulfoxide reductase MsrA</fullName>
        <shortName evidence="4">Protein-methionine-S-oxide reductase</shortName>
        <ecNumber evidence="4">1.8.4.11</ecNumber>
    </recommendedName>
    <alternativeName>
        <fullName evidence="4">Peptide-methionine (S)-S-oxide reductase</fullName>
        <shortName evidence="4">Peptide Met(O) reductase</shortName>
    </alternativeName>
</protein>
<comment type="catalytic activity">
    <reaction evidence="3 4">
        <text>[thioredoxin]-disulfide + L-methionine + H2O = L-methionine (S)-S-oxide + [thioredoxin]-dithiol</text>
        <dbReference type="Rhea" id="RHEA:19993"/>
        <dbReference type="Rhea" id="RHEA-COMP:10698"/>
        <dbReference type="Rhea" id="RHEA-COMP:10700"/>
        <dbReference type="ChEBI" id="CHEBI:15377"/>
        <dbReference type="ChEBI" id="CHEBI:29950"/>
        <dbReference type="ChEBI" id="CHEBI:50058"/>
        <dbReference type="ChEBI" id="CHEBI:57844"/>
        <dbReference type="ChEBI" id="CHEBI:58772"/>
        <dbReference type="EC" id="1.8.4.11"/>
    </reaction>
</comment>
<accession>A0A098LFX2</accession>
<feature type="signal peptide" evidence="5">
    <location>
        <begin position="1"/>
        <end position="23"/>
    </location>
</feature>
<dbReference type="OrthoDB" id="4174719at2"/>
<sequence>MSDKLKFLSLAYLFLGFCFFSCTKSKVPANNSDVKEENLNHMANLDTATFGAGCFWCVEAIFQDMKGVHKVVSGYTGGQVDNPTYKEVCTGNTGHAEVIQIYYDPVLVSFKDLLEVFWQTHDPTTLNRQGNDVGTQYRSSVFYHNSEQKELAEKYKKELDKSGAFSSPIVTEIVPISKFFPAEDYHQNYFNLNQGQPYCTYVIKPKVEKFKKVFGDKLKK</sequence>
<dbReference type="Pfam" id="PF01625">
    <property type="entry name" value="PMSR"/>
    <property type="match status" value="1"/>
</dbReference>
<evidence type="ECO:0000256" key="3">
    <source>
        <dbReference type="ARBA" id="ARBA00048782"/>
    </source>
</evidence>
<dbReference type="HAMAP" id="MF_01401">
    <property type="entry name" value="MsrA"/>
    <property type="match status" value="1"/>
</dbReference>
<evidence type="ECO:0000259" key="6">
    <source>
        <dbReference type="Pfam" id="PF01625"/>
    </source>
</evidence>
<name>A0A098LFX2_9BACT</name>
<comment type="caution">
    <text evidence="7">The sequence shown here is derived from an EMBL/GenBank/DDBJ whole genome shotgun (WGS) entry which is preliminary data.</text>
</comment>
<evidence type="ECO:0000256" key="5">
    <source>
        <dbReference type="SAM" id="SignalP"/>
    </source>
</evidence>
<dbReference type="Gene3D" id="3.30.1060.10">
    <property type="entry name" value="Peptide methionine sulphoxide reductase MsrA"/>
    <property type="match status" value="1"/>
</dbReference>